<dbReference type="Proteomes" id="UP000240883">
    <property type="component" value="Unassembled WGS sequence"/>
</dbReference>
<protein>
    <submittedName>
        <fullName evidence="2">Uncharacterized protein</fullName>
    </submittedName>
</protein>
<feature type="region of interest" description="Disordered" evidence="1">
    <location>
        <begin position="73"/>
        <end position="115"/>
    </location>
</feature>
<reference evidence="2 3" key="1">
    <citation type="journal article" date="2018" name="Front. Microbiol.">
        <title>Genome-Wide Analysis of Corynespora cassiicola Leaf Fall Disease Putative Effectors.</title>
        <authorList>
            <person name="Lopez D."/>
            <person name="Ribeiro S."/>
            <person name="Label P."/>
            <person name="Fumanal B."/>
            <person name="Venisse J.S."/>
            <person name="Kohler A."/>
            <person name="de Oliveira R.R."/>
            <person name="Labutti K."/>
            <person name="Lipzen A."/>
            <person name="Lail K."/>
            <person name="Bauer D."/>
            <person name="Ohm R.A."/>
            <person name="Barry K.W."/>
            <person name="Spatafora J."/>
            <person name="Grigoriev I.V."/>
            <person name="Martin F.M."/>
            <person name="Pujade-Renaud V."/>
        </authorList>
    </citation>
    <scope>NUCLEOTIDE SEQUENCE [LARGE SCALE GENOMIC DNA]</scope>
    <source>
        <strain evidence="2 3">Philippines</strain>
    </source>
</reference>
<name>A0A2T2NDA7_CORCC</name>
<feature type="compositionally biased region" description="Pro residues" evidence="1">
    <location>
        <begin position="87"/>
        <end position="97"/>
    </location>
</feature>
<dbReference type="EMBL" id="KZ678140">
    <property type="protein sequence ID" value="PSN63028.1"/>
    <property type="molecule type" value="Genomic_DNA"/>
</dbReference>
<organism evidence="2 3">
    <name type="scientific">Corynespora cassiicola Philippines</name>
    <dbReference type="NCBI Taxonomy" id="1448308"/>
    <lineage>
        <taxon>Eukaryota</taxon>
        <taxon>Fungi</taxon>
        <taxon>Dikarya</taxon>
        <taxon>Ascomycota</taxon>
        <taxon>Pezizomycotina</taxon>
        <taxon>Dothideomycetes</taxon>
        <taxon>Pleosporomycetidae</taxon>
        <taxon>Pleosporales</taxon>
        <taxon>Corynesporascaceae</taxon>
        <taxon>Corynespora</taxon>
    </lineage>
</organism>
<evidence type="ECO:0000313" key="2">
    <source>
        <dbReference type="EMBL" id="PSN63028.1"/>
    </source>
</evidence>
<evidence type="ECO:0000256" key="1">
    <source>
        <dbReference type="SAM" id="MobiDB-lite"/>
    </source>
</evidence>
<feature type="compositionally biased region" description="Low complexity" evidence="1">
    <location>
        <begin position="101"/>
        <end position="115"/>
    </location>
</feature>
<gene>
    <name evidence="2" type="ORF">BS50DRAFT_103151</name>
</gene>
<accession>A0A2T2NDA7</accession>
<dbReference type="AlphaFoldDB" id="A0A2T2NDA7"/>
<proteinExistence type="predicted"/>
<keyword evidence="3" id="KW-1185">Reference proteome</keyword>
<sequence>MSRLKSTHILDVSGFQTFYQRMASVLIQGRLLDSTTLREKSLQEIPPYSLYSRPQAITELNSTYGHLDNPETLPPHLPCPITHHLPAPTPSGSPAPPLRASNPSSPTGSNTPPLNTTLQHEILATLRQEPQNPCFYWLVSSEVALVQRLVTDSTAALDLQARRTGTELPRALRVLRLLSR</sequence>
<evidence type="ECO:0000313" key="3">
    <source>
        <dbReference type="Proteomes" id="UP000240883"/>
    </source>
</evidence>